<comment type="caution">
    <text evidence="1">The sequence shown here is derived from an EMBL/GenBank/DDBJ whole genome shotgun (WGS) entry which is preliminary data.</text>
</comment>
<evidence type="ECO:0000313" key="1">
    <source>
        <dbReference type="EMBL" id="GBL86501.1"/>
    </source>
</evidence>
<gene>
    <name evidence="1" type="ORF">AVEN_194768_1</name>
</gene>
<organism evidence="1 2">
    <name type="scientific">Araneus ventricosus</name>
    <name type="common">Orbweaver spider</name>
    <name type="synonym">Epeira ventricosa</name>
    <dbReference type="NCBI Taxonomy" id="182803"/>
    <lineage>
        <taxon>Eukaryota</taxon>
        <taxon>Metazoa</taxon>
        <taxon>Ecdysozoa</taxon>
        <taxon>Arthropoda</taxon>
        <taxon>Chelicerata</taxon>
        <taxon>Arachnida</taxon>
        <taxon>Araneae</taxon>
        <taxon>Araneomorphae</taxon>
        <taxon>Entelegynae</taxon>
        <taxon>Araneoidea</taxon>
        <taxon>Araneidae</taxon>
        <taxon>Araneus</taxon>
    </lineage>
</organism>
<evidence type="ECO:0000313" key="2">
    <source>
        <dbReference type="Proteomes" id="UP000499080"/>
    </source>
</evidence>
<dbReference type="AlphaFoldDB" id="A0A4Y2B2E5"/>
<reference evidence="1 2" key="1">
    <citation type="journal article" date="2019" name="Sci. Rep.">
        <title>Orb-weaving spider Araneus ventricosus genome elucidates the spidroin gene catalogue.</title>
        <authorList>
            <person name="Kono N."/>
            <person name="Nakamura H."/>
            <person name="Ohtoshi R."/>
            <person name="Moran D.A.P."/>
            <person name="Shinohara A."/>
            <person name="Yoshida Y."/>
            <person name="Fujiwara M."/>
            <person name="Mori M."/>
            <person name="Tomita M."/>
            <person name="Arakawa K."/>
        </authorList>
    </citation>
    <scope>NUCLEOTIDE SEQUENCE [LARGE SCALE GENOMIC DNA]</scope>
</reference>
<proteinExistence type="predicted"/>
<dbReference type="EMBL" id="BGPR01000049">
    <property type="protein sequence ID" value="GBL86501.1"/>
    <property type="molecule type" value="Genomic_DNA"/>
</dbReference>
<name>A0A4Y2B2E5_ARAVE</name>
<dbReference type="Proteomes" id="UP000499080">
    <property type="component" value="Unassembled WGS sequence"/>
</dbReference>
<protein>
    <submittedName>
        <fullName evidence="1">Uncharacterized protein</fullName>
    </submittedName>
</protein>
<keyword evidence="2" id="KW-1185">Reference proteome</keyword>
<sequence length="127" mass="14670">MDASTRQSKTFAKNTSLWKKNLRNQSALYQIIKKTMEKKNLYASGFEFGILERILSFFGFKNFFLKKEDVKPPLSSRKKFVNRIDDSDEVCDISMMCSTSIAGVSYFCNASKMAENISFHILLYFSL</sequence>
<accession>A0A4Y2B2E5</accession>